<comment type="caution">
    <text evidence="2">The sequence shown here is derived from an EMBL/GenBank/DDBJ whole genome shotgun (WGS) entry which is preliminary data.</text>
</comment>
<dbReference type="Proteomes" id="UP000273675">
    <property type="component" value="Unassembled WGS sequence"/>
</dbReference>
<name>A0A495D1D2_9PROT</name>
<reference evidence="2 3" key="1">
    <citation type="submission" date="2018-10" db="EMBL/GenBank/DDBJ databases">
        <title>Genomic Encyclopedia of Type Strains, Phase IV (KMG-IV): sequencing the most valuable type-strain genomes for metagenomic binning, comparative biology and taxonomic classification.</title>
        <authorList>
            <person name="Goeker M."/>
        </authorList>
    </citation>
    <scope>NUCLEOTIDE SEQUENCE [LARGE SCALE GENOMIC DNA]</scope>
    <source>
        <strain evidence="2 3">DSM 4734</strain>
    </source>
</reference>
<proteinExistence type="predicted"/>
<evidence type="ECO:0008006" key="4">
    <source>
        <dbReference type="Google" id="ProtNLM"/>
    </source>
</evidence>
<dbReference type="EMBL" id="RBIM01000007">
    <property type="protein sequence ID" value="RKQ95332.1"/>
    <property type="molecule type" value="Genomic_DNA"/>
</dbReference>
<feature type="signal peptide" evidence="1">
    <location>
        <begin position="1"/>
        <end position="19"/>
    </location>
</feature>
<gene>
    <name evidence="2" type="ORF">C7435_3024</name>
</gene>
<evidence type="ECO:0000256" key="1">
    <source>
        <dbReference type="SAM" id="SignalP"/>
    </source>
</evidence>
<keyword evidence="1" id="KW-0732">Signal</keyword>
<protein>
    <recommendedName>
        <fullName evidence="4">TonB C-terminal domain-containing protein</fullName>
    </recommendedName>
</protein>
<feature type="chain" id="PRO_5019794671" description="TonB C-terminal domain-containing protein" evidence="1">
    <location>
        <begin position="20"/>
        <end position="328"/>
    </location>
</feature>
<evidence type="ECO:0000313" key="3">
    <source>
        <dbReference type="Proteomes" id="UP000273675"/>
    </source>
</evidence>
<sequence length="328" mass="35532">MNLVAALLFALCLATGAGALNGNHHAAVGAELTGAQGSAPAEQRPVDQWGWRRVCQAARAGEVSRMRELFEAMPPSGAYPPLFPISEAEICAFTAYVRAYEIDHAHSILLSVLQRGTGHAVEFGGSACTVPNDDVGARDRWVRGLGDRRLPIAEYLLQISERYPVNQVSRCLRAATASDVYGELRMMRRQLSAELALGSIELASQVANEIIVKVNEFTGCDQYDLDAPGTGGGCIPPGGLWIEWPVAEVMGTAGLTNEDIQDCSVEFEVDPSGEVLMTSVDIEGCEADDRIFWAIDTVLRTRVYLPSVVDGCPISRHLTLSWPERQSE</sequence>
<dbReference type="AlphaFoldDB" id="A0A495D1D2"/>
<accession>A0A495D1D2</accession>
<evidence type="ECO:0000313" key="2">
    <source>
        <dbReference type="EMBL" id="RKQ95332.1"/>
    </source>
</evidence>
<organism evidence="2 3">
    <name type="scientific">Maricaulis maris</name>
    <dbReference type="NCBI Taxonomy" id="74318"/>
    <lineage>
        <taxon>Bacteria</taxon>
        <taxon>Pseudomonadati</taxon>
        <taxon>Pseudomonadota</taxon>
        <taxon>Alphaproteobacteria</taxon>
        <taxon>Maricaulales</taxon>
        <taxon>Maricaulaceae</taxon>
        <taxon>Maricaulis</taxon>
    </lineage>
</organism>